<dbReference type="PANTHER" id="PTHR11038">
    <property type="entry name" value="MITOCHONDRIAL IMPORT INNER MEMBRANE TRANSLOCASE SUBUNIT TIM10"/>
    <property type="match status" value="1"/>
</dbReference>
<keyword evidence="2 9" id="KW-0813">Transport</keyword>
<dbReference type="GO" id="GO:0005743">
    <property type="term" value="C:mitochondrial inner membrane"/>
    <property type="evidence" value="ECO:0007669"/>
    <property type="project" value="UniProtKB-SubCell"/>
</dbReference>
<reference evidence="12" key="2">
    <citation type="submission" date="2019-06" db="EMBL/GenBank/DDBJ databases">
        <title>Genomics analysis of Aphanomyces spp. identifies a new class of oomycete effector associated with host adaptation.</title>
        <authorList>
            <person name="Gaulin E."/>
        </authorList>
    </citation>
    <scope>NUCLEOTIDE SEQUENCE</scope>
    <source>
        <strain evidence="12">CBS 578.67</strain>
    </source>
</reference>
<keyword evidence="4" id="KW-0862">Zinc</keyword>
<keyword evidence="5 9" id="KW-0653">Protein transport</keyword>
<keyword evidence="9" id="KW-0143">Chaperone</keyword>
<comment type="subunit">
    <text evidence="9">Heterohexamer.</text>
</comment>
<comment type="domain">
    <text evidence="9">The twin CX3C motif contains 4 conserved Cys residues that form 2 disulfide bonds in the mitochondrial intermembrane space.</text>
</comment>
<reference evidence="13 14" key="1">
    <citation type="submission" date="2019-03" db="EMBL/GenBank/DDBJ databases">
        <authorList>
            <person name="Gaulin E."/>
            <person name="Dumas B."/>
        </authorList>
    </citation>
    <scope>NUCLEOTIDE SEQUENCE [LARGE SCALE GENOMIC DNA]</scope>
    <source>
        <strain evidence="13">CBS 568.67</strain>
    </source>
</reference>
<keyword evidence="9" id="KW-0999">Mitochondrion inner membrane</keyword>
<keyword evidence="6 9" id="KW-0811">Translocation</keyword>
<keyword evidence="8 9" id="KW-1015">Disulfide bond</keyword>
<keyword evidence="3" id="KW-0479">Metal-binding</keyword>
<organism evidence="13 14">
    <name type="scientific">Aphanomyces stellatus</name>
    <dbReference type="NCBI Taxonomy" id="120398"/>
    <lineage>
        <taxon>Eukaryota</taxon>
        <taxon>Sar</taxon>
        <taxon>Stramenopiles</taxon>
        <taxon>Oomycota</taxon>
        <taxon>Saprolegniomycetes</taxon>
        <taxon>Saprolegniales</taxon>
        <taxon>Verrucalvaceae</taxon>
        <taxon>Aphanomyces</taxon>
    </lineage>
</organism>
<protein>
    <recommendedName>
        <fullName evidence="9">Mitochondrial import inner membrane translocase subunit</fullName>
    </recommendedName>
</protein>
<accession>A0A485LAK2</accession>
<feature type="region of interest" description="Disordered" evidence="10">
    <location>
        <begin position="1"/>
        <end position="20"/>
    </location>
</feature>
<dbReference type="Pfam" id="PF02953">
    <property type="entry name" value="zf-Tim10_DDP"/>
    <property type="match status" value="1"/>
</dbReference>
<dbReference type="OrthoDB" id="274922at2759"/>
<comment type="function">
    <text evidence="9">Mitochondrial intermembrane chaperone that participates in the import and insertion of some multi-pass transmembrane proteins into the mitochondrial inner membrane. Also required for the transfer of beta-barrel precursors from the TOM complex to the sorting and assembly machinery (SAM complex) of the outer membrane. Acts as a chaperone-like protein that protects the hydrophobic precursors from aggregation and guide them through the mitochondrial intermembrane space.</text>
</comment>
<comment type="subcellular location">
    <subcellularLocation>
        <location evidence="9">Mitochondrion inner membrane</location>
        <topology evidence="9">Peripheral membrane protein</topology>
        <orientation evidence="9">Intermembrane side</orientation>
    </subcellularLocation>
</comment>
<dbReference type="GO" id="GO:0015031">
    <property type="term" value="P:protein transport"/>
    <property type="evidence" value="ECO:0007669"/>
    <property type="project" value="UniProtKB-KW"/>
</dbReference>
<dbReference type="AlphaFoldDB" id="A0A485LAK2"/>
<comment type="similarity">
    <text evidence="1 9">Belongs to the small Tim family.</text>
</comment>
<evidence type="ECO:0000256" key="6">
    <source>
        <dbReference type="ARBA" id="ARBA00023010"/>
    </source>
</evidence>
<evidence type="ECO:0000256" key="7">
    <source>
        <dbReference type="ARBA" id="ARBA00023128"/>
    </source>
</evidence>
<dbReference type="GO" id="GO:0046872">
    <property type="term" value="F:metal ion binding"/>
    <property type="evidence" value="ECO:0007669"/>
    <property type="project" value="UniProtKB-KW"/>
</dbReference>
<evidence type="ECO:0000256" key="2">
    <source>
        <dbReference type="ARBA" id="ARBA00022448"/>
    </source>
</evidence>
<evidence type="ECO:0000256" key="4">
    <source>
        <dbReference type="ARBA" id="ARBA00022833"/>
    </source>
</evidence>
<evidence type="ECO:0000256" key="5">
    <source>
        <dbReference type="ARBA" id="ARBA00022927"/>
    </source>
</evidence>
<dbReference type="EMBL" id="VJMH01006357">
    <property type="protein sequence ID" value="KAF0690650.1"/>
    <property type="molecule type" value="Genomic_DNA"/>
</dbReference>
<gene>
    <name evidence="13" type="primary">Aste57867_17956</name>
    <name evidence="12" type="ORF">As57867_017894</name>
    <name evidence="13" type="ORF">ASTE57867_17956</name>
</gene>
<dbReference type="InterPro" id="IPR035427">
    <property type="entry name" value="Tim10-like_dom_sf"/>
</dbReference>
<dbReference type="EMBL" id="CAADRA010006378">
    <property type="protein sequence ID" value="VFT94696.1"/>
    <property type="molecule type" value="Genomic_DNA"/>
</dbReference>
<evidence type="ECO:0000313" key="13">
    <source>
        <dbReference type="EMBL" id="VFT94696.1"/>
    </source>
</evidence>
<name>A0A485LAK2_9STRA</name>
<evidence type="ECO:0000256" key="1">
    <source>
        <dbReference type="ARBA" id="ARBA00006720"/>
    </source>
</evidence>
<dbReference type="PANTHER" id="PTHR11038:SF16">
    <property type="entry name" value="MITOCHONDRIAL IMPORT INNER MEMBRANE TRANSLOCASE SUBUNIT TIM10"/>
    <property type="match status" value="1"/>
</dbReference>
<keyword evidence="14" id="KW-1185">Reference proteome</keyword>
<evidence type="ECO:0000256" key="3">
    <source>
        <dbReference type="ARBA" id="ARBA00022723"/>
    </source>
</evidence>
<evidence type="ECO:0000256" key="9">
    <source>
        <dbReference type="RuleBase" id="RU367043"/>
    </source>
</evidence>
<evidence type="ECO:0000256" key="8">
    <source>
        <dbReference type="ARBA" id="ARBA00023157"/>
    </source>
</evidence>
<dbReference type="InterPro" id="IPR004217">
    <property type="entry name" value="Tim10-like"/>
</dbReference>
<evidence type="ECO:0000256" key="10">
    <source>
        <dbReference type="SAM" id="MobiDB-lite"/>
    </source>
</evidence>
<sequence length="105" mass="12214">MFAGFQPMSMPAPEPSPEEKRVMDAIKQEAENLMHMQGQMRQICFSKCVHRFREGDLDMGESSCDDRCVGKYLQAYYKLSQYMPQLQEKIAKEAPLTKPTDLFHY</sequence>
<keyword evidence="9" id="KW-0472">Membrane</keyword>
<proteinExistence type="inferred from homology"/>
<evidence type="ECO:0000259" key="11">
    <source>
        <dbReference type="Pfam" id="PF02953"/>
    </source>
</evidence>
<evidence type="ECO:0000313" key="14">
    <source>
        <dbReference type="Proteomes" id="UP000332933"/>
    </source>
</evidence>
<evidence type="ECO:0000313" key="12">
    <source>
        <dbReference type="EMBL" id="KAF0690650.1"/>
    </source>
</evidence>
<feature type="domain" description="Tim10-like" evidence="11">
    <location>
        <begin position="27"/>
        <end position="83"/>
    </location>
</feature>
<dbReference type="GO" id="GO:0045039">
    <property type="term" value="P:protein insertion into mitochondrial inner membrane"/>
    <property type="evidence" value="ECO:0007669"/>
    <property type="project" value="UniProtKB-ARBA"/>
</dbReference>
<keyword evidence="7 9" id="KW-0496">Mitochondrion</keyword>
<dbReference type="SUPFAM" id="SSF144122">
    <property type="entry name" value="Tim10-like"/>
    <property type="match status" value="1"/>
</dbReference>
<dbReference type="Gene3D" id="1.10.287.810">
    <property type="entry name" value="Mitochondrial import inner membrane translocase subunit tim13 like domains"/>
    <property type="match status" value="1"/>
</dbReference>
<dbReference type="Proteomes" id="UP000332933">
    <property type="component" value="Unassembled WGS sequence"/>
</dbReference>